<gene>
    <name evidence="4" type="ORF">CBG49_13115</name>
</gene>
<dbReference type="AlphaFoldDB" id="A0A1Z4BRS5"/>
<dbReference type="Proteomes" id="UP000197007">
    <property type="component" value="Chromosome"/>
</dbReference>
<accession>A0A1Z4BRS5</accession>
<dbReference type="InterPro" id="IPR027417">
    <property type="entry name" value="P-loop_NTPase"/>
</dbReference>
<keyword evidence="4" id="KW-0418">Kinase</keyword>
<feature type="domain" description="Helicase C-terminal" evidence="3">
    <location>
        <begin position="789"/>
        <end position="950"/>
    </location>
</feature>
<dbReference type="InterPro" id="IPR001650">
    <property type="entry name" value="Helicase_C-like"/>
</dbReference>
<dbReference type="SMART" id="SM00490">
    <property type="entry name" value="HELICc"/>
    <property type="match status" value="1"/>
</dbReference>
<dbReference type="Gene3D" id="3.40.50.300">
    <property type="entry name" value="P-loop containing nucleotide triphosphate hydrolases"/>
    <property type="match status" value="1"/>
</dbReference>
<dbReference type="KEGG" id="capn:CBG49_13115"/>
<name>A0A1Z4BRS5_9FLAO</name>
<evidence type="ECO:0000259" key="2">
    <source>
        <dbReference type="PROSITE" id="PS51192"/>
    </source>
</evidence>
<dbReference type="Gene3D" id="3.40.50.10810">
    <property type="entry name" value="Tandem AAA-ATPase domain"/>
    <property type="match status" value="1"/>
</dbReference>
<dbReference type="InterPro" id="IPR014001">
    <property type="entry name" value="Helicase_ATP-bd"/>
</dbReference>
<proteinExistence type="predicted"/>
<organism evidence="4 5">
    <name type="scientific">Capnocytophaga endodontalis</name>
    <dbReference type="NCBI Taxonomy" id="2708117"/>
    <lineage>
        <taxon>Bacteria</taxon>
        <taxon>Pseudomonadati</taxon>
        <taxon>Bacteroidota</taxon>
        <taxon>Flavobacteriia</taxon>
        <taxon>Flavobacteriales</taxon>
        <taxon>Flavobacteriaceae</taxon>
        <taxon>Capnocytophaga</taxon>
    </lineage>
</organism>
<dbReference type="CDD" id="cd18793">
    <property type="entry name" value="SF2_C_SNF"/>
    <property type="match status" value="1"/>
</dbReference>
<feature type="domain" description="Helicase ATP-binding" evidence="2">
    <location>
        <begin position="489"/>
        <end position="668"/>
    </location>
</feature>
<dbReference type="Pfam" id="PF00176">
    <property type="entry name" value="SNF2-rel_dom"/>
    <property type="match status" value="1"/>
</dbReference>
<protein>
    <submittedName>
        <fullName evidence="4">Serine/threonine protein kinase</fullName>
    </submittedName>
</protein>
<sequence>MFLFFDLSYTPLLELHLPTAYIGETQNGFLSFYKKATPQVLESLANWQLSSAEKEALTLVNNLQTNVLYNKYAKKGETFEKLFQNPATKKYIQEQIEEQTHQLLLLIAEKELFLTINYSPKDDISKKRRFITNEILEPLLVFEKKEEGIAYRLYIEENGQKHLPHQCQIELLNNTHTWITINQKVVRIAHVKASHLKPFLNKEETFIPERNLQEYFDKFLQKILRNAQVEAIGFEIIEKTSLKNTEIELIHDFFTNQYKIVLHFDYDGYAFKSNQNKNVHSQLKIDKNNHITIYKYKRNTKDETQMKQLLTDIDFSEESGVFSLQNTDPFAAYFHLLHHQQRLSKQGFSFRPFLVDGKEVNMSTSELIYSNTSTQNDWFDLSIEVKQGENSFHFKDLIANIKENNPIYTLPNGKIFIIPQEWFSKFSSITKHSKQQGGKLQLAKNNYALLEAIPELKPQTIIEKVNYTPSPNLRATLRPYQVEGVEWLLQHYHNGVGACLADDMGLGKTLQTIALLVAIHDTLPLKENNFTDLFSATEPQKETLKALVILPSSLLFNWYDETKRFAPHFKCTQYIGSSSERKTKIRRLTNYDVVFTSYPIVERDGKELEKLEFRYIILDESQRIKNKNSKTFKAINALKAEHRIALSGTPIENALSDLWAQMQFINPGQLGTYNFFHKHYEVEISKKKNPQALEELKTLVGKHILRRTKEQVLSDLPDIEEQLAYCQMSEAQAQWYEREKSKVRNQLLEASEPISEFNALQMLTKLRQISNHPVLADAQSTIPSGKYQEVISYMETLHAAQHKALIFSSFVKHLGLFEAWCKTHKIKYAKLTGATASHERKSQVEAFQNQEDVNFFFISLKAGEVGLNLTKASYVLLLDPWWNPFSERQAIARAHRIGQENKVNVIRFVSKDSIEEKIIKLQENKTELFENVIDENHIVRDIISQMDSLLE</sequence>
<dbReference type="PROSITE" id="PS51194">
    <property type="entry name" value="HELICASE_CTER"/>
    <property type="match status" value="1"/>
</dbReference>
<dbReference type="PANTHER" id="PTHR10799">
    <property type="entry name" value="SNF2/RAD54 HELICASE FAMILY"/>
    <property type="match status" value="1"/>
</dbReference>
<evidence type="ECO:0000259" key="3">
    <source>
        <dbReference type="PROSITE" id="PS51194"/>
    </source>
</evidence>
<dbReference type="InterPro" id="IPR038718">
    <property type="entry name" value="SNF2-like_sf"/>
</dbReference>
<keyword evidence="4" id="KW-0723">Serine/threonine-protein kinase</keyword>
<evidence type="ECO:0000313" key="4">
    <source>
        <dbReference type="EMBL" id="ASF43949.1"/>
    </source>
</evidence>
<dbReference type="PROSITE" id="PS51192">
    <property type="entry name" value="HELICASE_ATP_BIND_1"/>
    <property type="match status" value="1"/>
</dbReference>
<dbReference type="RefSeq" id="WP_088594823.1">
    <property type="nucleotide sequence ID" value="NZ_CP022022.1"/>
</dbReference>
<keyword evidence="4" id="KW-0808">Transferase</keyword>
<dbReference type="EMBL" id="CP022022">
    <property type="protein sequence ID" value="ASF43949.1"/>
    <property type="molecule type" value="Genomic_DNA"/>
</dbReference>
<dbReference type="InterPro" id="IPR049730">
    <property type="entry name" value="SNF2/RAD54-like_C"/>
</dbReference>
<dbReference type="InterPro" id="IPR000330">
    <property type="entry name" value="SNF2_N"/>
</dbReference>
<dbReference type="GO" id="GO:0004674">
    <property type="term" value="F:protein serine/threonine kinase activity"/>
    <property type="evidence" value="ECO:0007669"/>
    <property type="project" value="UniProtKB-KW"/>
</dbReference>
<keyword evidence="1" id="KW-0378">Hydrolase</keyword>
<keyword evidence="5" id="KW-1185">Reference proteome</keyword>
<evidence type="ECO:0000256" key="1">
    <source>
        <dbReference type="ARBA" id="ARBA00022801"/>
    </source>
</evidence>
<dbReference type="SUPFAM" id="SSF52540">
    <property type="entry name" value="P-loop containing nucleoside triphosphate hydrolases"/>
    <property type="match status" value="2"/>
</dbReference>
<dbReference type="GO" id="GO:0016787">
    <property type="term" value="F:hydrolase activity"/>
    <property type="evidence" value="ECO:0007669"/>
    <property type="project" value="UniProtKB-KW"/>
</dbReference>
<dbReference type="SMART" id="SM00487">
    <property type="entry name" value="DEXDc"/>
    <property type="match status" value="1"/>
</dbReference>
<reference evidence="5" key="1">
    <citation type="submission" date="2017-06" db="EMBL/GenBank/DDBJ databases">
        <title>Complete genome sequence of Capnocytophaga sp. KCOM 1579 (=ChDC OS43) isolated from a human refractory periapical abscess lesion.</title>
        <authorList>
            <person name="Kook J.-K."/>
            <person name="Park S.-N."/>
            <person name="Lim Y.K."/>
            <person name="Roh H."/>
        </authorList>
    </citation>
    <scope>NUCLEOTIDE SEQUENCE [LARGE SCALE GENOMIC DNA]</scope>
    <source>
        <strain evidence="5">ChDC OS43</strain>
    </source>
</reference>
<dbReference type="GO" id="GO:0005524">
    <property type="term" value="F:ATP binding"/>
    <property type="evidence" value="ECO:0007669"/>
    <property type="project" value="InterPro"/>
</dbReference>
<dbReference type="Pfam" id="PF00271">
    <property type="entry name" value="Helicase_C"/>
    <property type="match status" value="1"/>
</dbReference>
<evidence type="ECO:0000313" key="5">
    <source>
        <dbReference type="Proteomes" id="UP000197007"/>
    </source>
</evidence>